<proteinExistence type="predicted"/>
<sequence length="176" mass="20379">MATAHHGEEIYGLLIAQTLEPSHDELRYAVLQACRRMGLMEWGSGELDNVGLYNLLKFIVDIMKVLETLEDELDALPAKSVRELWRVFVDLMSMVQDYWIRSPVSQPRDPFSDHQGEIFTIAAMRFMAVSRQPCVTELIVDAVREDLISLIRAGRYHVSYMDWLMSEIRALQIQYQ</sequence>
<evidence type="ECO:0000313" key="1">
    <source>
        <dbReference type="EMBL" id="CAK5273370.1"/>
    </source>
</evidence>
<protein>
    <submittedName>
        <fullName evidence="1">Uncharacterized protein</fullName>
    </submittedName>
</protein>
<keyword evidence="2" id="KW-1185">Reference proteome</keyword>
<accession>A0AAD2K1A5</accession>
<gene>
    <name evidence="1" type="ORF">MYCIT1_LOCUS19811</name>
</gene>
<evidence type="ECO:0000313" key="2">
    <source>
        <dbReference type="Proteomes" id="UP001295794"/>
    </source>
</evidence>
<dbReference type="AlphaFoldDB" id="A0AAD2K1A5"/>
<dbReference type="EMBL" id="CAVNYO010000346">
    <property type="protein sequence ID" value="CAK5273370.1"/>
    <property type="molecule type" value="Genomic_DNA"/>
</dbReference>
<comment type="caution">
    <text evidence="1">The sequence shown here is derived from an EMBL/GenBank/DDBJ whole genome shotgun (WGS) entry which is preliminary data.</text>
</comment>
<name>A0AAD2K1A5_9AGAR</name>
<dbReference type="Proteomes" id="UP001295794">
    <property type="component" value="Unassembled WGS sequence"/>
</dbReference>
<reference evidence="1" key="1">
    <citation type="submission" date="2023-11" db="EMBL/GenBank/DDBJ databases">
        <authorList>
            <person name="De Vega J J."/>
            <person name="De Vega J J."/>
        </authorList>
    </citation>
    <scope>NUCLEOTIDE SEQUENCE</scope>
</reference>
<organism evidence="1 2">
    <name type="scientific">Mycena citricolor</name>
    <dbReference type="NCBI Taxonomy" id="2018698"/>
    <lineage>
        <taxon>Eukaryota</taxon>
        <taxon>Fungi</taxon>
        <taxon>Dikarya</taxon>
        <taxon>Basidiomycota</taxon>
        <taxon>Agaricomycotina</taxon>
        <taxon>Agaricomycetes</taxon>
        <taxon>Agaricomycetidae</taxon>
        <taxon>Agaricales</taxon>
        <taxon>Marasmiineae</taxon>
        <taxon>Mycenaceae</taxon>
        <taxon>Mycena</taxon>
    </lineage>
</organism>